<evidence type="ECO:0000256" key="3">
    <source>
        <dbReference type="ARBA" id="ARBA00022692"/>
    </source>
</evidence>
<comment type="subcellular location">
    <subcellularLocation>
        <location evidence="1">Cell inner membrane</location>
        <topology evidence="1">Multi-pass membrane protein</topology>
    </subcellularLocation>
</comment>
<feature type="transmembrane region" description="Helical" evidence="6">
    <location>
        <begin position="327"/>
        <end position="348"/>
    </location>
</feature>
<feature type="transmembrane region" description="Helical" evidence="6">
    <location>
        <begin position="16"/>
        <end position="37"/>
    </location>
</feature>
<evidence type="ECO:0000259" key="7">
    <source>
        <dbReference type="PROSITE" id="PS50850"/>
    </source>
</evidence>
<evidence type="ECO:0000256" key="5">
    <source>
        <dbReference type="ARBA" id="ARBA00023136"/>
    </source>
</evidence>
<feature type="transmembrane region" description="Helical" evidence="6">
    <location>
        <begin position="176"/>
        <end position="197"/>
    </location>
</feature>
<sequence>MLNQETENHSVSDKKYLVPFILITSLFFLWGFARAILDVLNKHFQNALHISITQSAMIQVTTYLGYFLMAIPAGFFINKYGYRRGVVFGLLLFGLGAIFFIPGASIGSFSAFLFCLFVIGCGLVFLETAANPYVTELGARETATSRLNLSQSFNGLGSIFATFCIGQFLFNDTQQGGNVVIPYAILGVLVLAIAVVFSRVDLPEIQHQQTTEDKAKGSNIAKLFANHRMFVFGLLALLSYEVAEISINSYFINFVTGMHWMSDRTASLVLTLALAFFMVGRFLGSWIMRHIQATTMLLICAVGSVVCIGLVLCDLGIVSLVALVGNYLFEAIMFPTIFSIALTGLGNLTKSASSLLMMTPIGGCGFLLMGMIADTTHVTLPFVVPFIGFLIVLAYAVREYKLQSVISK</sequence>
<dbReference type="PROSITE" id="PS50850">
    <property type="entry name" value="MFS"/>
    <property type="match status" value="1"/>
</dbReference>
<protein>
    <submittedName>
        <fullName evidence="8">Sugar MFS transporter</fullName>
    </submittedName>
</protein>
<feature type="transmembrane region" description="Helical" evidence="6">
    <location>
        <begin position="57"/>
        <end position="78"/>
    </location>
</feature>
<accession>A0A6G1VJY2</accession>
<dbReference type="GO" id="GO:0005886">
    <property type="term" value="C:plasma membrane"/>
    <property type="evidence" value="ECO:0007669"/>
    <property type="project" value="UniProtKB-SubCell"/>
</dbReference>
<dbReference type="PANTHER" id="PTHR43702">
    <property type="entry name" value="L-FUCOSE-PROTON SYMPORTER"/>
    <property type="match status" value="1"/>
</dbReference>
<evidence type="ECO:0000313" key="8">
    <source>
        <dbReference type="EMBL" id="MQP13053.1"/>
    </source>
</evidence>
<dbReference type="Gene3D" id="1.20.1250.20">
    <property type="entry name" value="MFS general substrate transporter like domains"/>
    <property type="match status" value="2"/>
</dbReference>
<feature type="transmembrane region" description="Helical" evidence="6">
    <location>
        <begin position="109"/>
        <end position="130"/>
    </location>
</feature>
<keyword evidence="2" id="KW-1003">Cell membrane</keyword>
<name>A0A6G1VJY2_9BACT</name>
<evidence type="ECO:0000256" key="4">
    <source>
        <dbReference type="ARBA" id="ARBA00022989"/>
    </source>
</evidence>
<dbReference type="PANTHER" id="PTHR43702:SF3">
    <property type="entry name" value="PROTEIN TSGA"/>
    <property type="match status" value="1"/>
</dbReference>
<dbReference type="OrthoDB" id="9795150at2"/>
<feature type="domain" description="Major facilitator superfamily (MFS) profile" evidence="7">
    <location>
        <begin position="19"/>
        <end position="408"/>
    </location>
</feature>
<reference evidence="8 9" key="1">
    <citation type="submission" date="2019-09" db="EMBL/GenBank/DDBJ databases">
        <title>Distinct polysaccharide growth profiles of human intestinal Prevotella copri isolates.</title>
        <authorList>
            <person name="Fehlner-Peach H."/>
            <person name="Magnabosco C."/>
            <person name="Raghavan V."/>
            <person name="Scher J.U."/>
            <person name="Tett A."/>
            <person name="Cox L.M."/>
            <person name="Gottsegen C."/>
            <person name="Watters A."/>
            <person name="Wiltshire- Gordon J.D."/>
            <person name="Segata N."/>
            <person name="Bonneau R."/>
            <person name="Littman D.R."/>
        </authorList>
    </citation>
    <scope>NUCLEOTIDE SEQUENCE [LARGE SCALE GENOMIC DNA]</scope>
    <source>
        <strain evidence="9">iAA917</strain>
    </source>
</reference>
<dbReference type="InterPro" id="IPR050375">
    <property type="entry name" value="MFS_TsgA-like"/>
</dbReference>
<keyword evidence="3 6" id="KW-0812">Transmembrane</keyword>
<evidence type="ECO:0000256" key="1">
    <source>
        <dbReference type="ARBA" id="ARBA00004429"/>
    </source>
</evidence>
<dbReference type="Proteomes" id="UP000477980">
    <property type="component" value="Unassembled WGS sequence"/>
</dbReference>
<comment type="caution">
    <text evidence="8">The sequence shown here is derived from an EMBL/GenBank/DDBJ whole genome shotgun (WGS) entry which is preliminary data.</text>
</comment>
<keyword evidence="4 6" id="KW-1133">Transmembrane helix</keyword>
<evidence type="ECO:0000256" key="6">
    <source>
        <dbReference type="SAM" id="Phobius"/>
    </source>
</evidence>
<feature type="transmembrane region" description="Helical" evidence="6">
    <location>
        <begin position="151"/>
        <end position="170"/>
    </location>
</feature>
<evidence type="ECO:0000313" key="9">
    <source>
        <dbReference type="Proteomes" id="UP000477980"/>
    </source>
</evidence>
<dbReference type="GO" id="GO:0022857">
    <property type="term" value="F:transmembrane transporter activity"/>
    <property type="evidence" value="ECO:0007669"/>
    <property type="project" value="InterPro"/>
</dbReference>
<gene>
    <name evidence="8" type="ORF">F7D25_01195</name>
</gene>
<feature type="transmembrane region" description="Helical" evidence="6">
    <location>
        <begin position="379"/>
        <end position="397"/>
    </location>
</feature>
<dbReference type="SUPFAM" id="SSF103473">
    <property type="entry name" value="MFS general substrate transporter"/>
    <property type="match status" value="1"/>
</dbReference>
<feature type="transmembrane region" description="Helical" evidence="6">
    <location>
        <begin position="264"/>
        <end position="284"/>
    </location>
</feature>
<feature type="transmembrane region" description="Helical" evidence="6">
    <location>
        <begin position="355"/>
        <end position="373"/>
    </location>
</feature>
<proteinExistence type="predicted"/>
<dbReference type="Pfam" id="PF07690">
    <property type="entry name" value="MFS_1"/>
    <property type="match status" value="1"/>
</dbReference>
<evidence type="ECO:0000256" key="2">
    <source>
        <dbReference type="ARBA" id="ARBA00022475"/>
    </source>
</evidence>
<feature type="transmembrane region" description="Helical" evidence="6">
    <location>
        <begin position="229"/>
        <end position="252"/>
    </location>
</feature>
<keyword evidence="5 6" id="KW-0472">Membrane</keyword>
<feature type="transmembrane region" description="Helical" evidence="6">
    <location>
        <begin position="85"/>
        <end position="103"/>
    </location>
</feature>
<dbReference type="InterPro" id="IPR011701">
    <property type="entry name" value="MFS"/>
</dbReference>
<dbReference type="InterPro" id="IPR020846">
    <property type="entry name" value="MFS_dom"/>
</dbReference>
<dbReference type="CDD" id="cd17394">
    <property type="entry name" value="MFS_FucP_like"/>
    <property type="match status" value="1"/>
</dbReference>
<dbReference type="InterPro" id="IPR036259">
    <property type="entry name" value="MFS_trans_sf"/>
</dbReference>
<dbReference type="RefSeq" id="WP_153092350.1">
    <property type="nucleotide sequence ID" value="NZ_VZAH01000010.1"/>
</dbReference>
<dbReference type="EMBL" id="VZAH01000010">
    <property type="protein sequence ID" value="MQP13053.1"/>
    <property type="molecule type" value="Genomic_DNA"/>
</dbReference>
<organism evidence="8 9">
    <name type="scientific">Segatella copri</name>
    <dbReference type="NCBI Taxonomy" id="165179"/>
    <lineage>
        <taxon>Bacteria</taxon>
        <taxon>Pseudomonadati</taxon>
        <taxon>Bacteroidota</taxon>
        <taxon>Bacteroidia</taxon>
        <taxon>Bacteroidales</taxon>
        <taxon>Prevotellaceae</taxon>
        <taxon>Segatella</taxon>
    </lineage>
</organism>
<dbReference type="AlphaFoldDB" id="A0A6G1VJY2"/>
<feature type="transmembrane region" description="Helical" evidence="6">
    <location>
        <begin position="296"/>
        <end position="321"/>
    </location>
</feature>